<dbReference type="EMBL" id="GGFJ01014915">
    <property type="protein sequence ID" value="MBW64056.1"/>
    <property type="molecule type" value="Transcribed_RNA"/>
</dbReference>
<evidence type="ECO:0000256" key="1">
    <source>
        <dbReference type="SAM" id="SignalP"/>
    </source>
</evidence>
<organism evidence="2">
    <name type="scientific">Anopheles marajoara</name>
    <dbReference type="NCBI Taxonomy" id="58244"/>
    <lineage>
        <taxon>Eukaryota</taxon>
        <taxon>Metazoa</taxon>
        <taxon>Ecdysozoa</taxon>
        <taxon>Arthropoda</taxon>
        <taxon>Hexapoda</taxon>
        <taxon>Insecta</taxon>
        <taxon>Pterygota</taxon>
        <taxon>Neoptera</taxon>
        <taxon>Endopterygota</taxon>
        <taxon>Diptera</taxon>
        <taxon>Nematocera</taxon>
        <taxon>Culicoidea</taxon>
        <taxon>Culicidae</taxon>
        <taxon>Anophelinae</taxon>
        <taxon>Anopheles</taxon>
    </lineage>
</organism>
<dbReference type="AlphaFoldDB" id="A0A2M4CFD6"/>
<sequence length="67" mass="7405">MAGTPVVVGWPLEAIFLLCCLQNPRTDGVRNRKSSLFSFQTPPTLNRSAVHHKLARIFLSGKEKGVL</sequence>
<reference evidence="2" key="1">
    <citation type="submission" date="2018-01" db="EMBL/GenBank/DDBJ databases">
        <title>An insight into the sialome of Amazonian anophelines.</title>
        <authorList>
            <person name="Ribeiro J.M."/>
            <person name="Scarpassa V."/>
            <person name="Calvo E."/>
        </authorList>
    </citation>
    <scope>NUCLEOTIDE SEQUENCE</scope>
    <source>
        <tissue evidence="2">Salivary glands</tissue>
    </source>
</reference>
<evidence type="ECO:0000313" key="2">
    <source>
        <dbReference type="EMBL" id="MBW64056.1"/>
    </source>
</evidence>
<proteinExistence type="predicted"/>
<name>A0A2M4CFD6_9DIPT</name>
<feature type="signal peptide" evidence="1">
    <location>
        <begin position="1"/>
        <end position="28"/>
    </location>
</feature>
<protein>
    <submittedName>
        <fullName evidence="2">Putative secreted protein</fullName>
    </submittedName>
</protein>
<accession>A0A2M4CFD6</accession>
<feature type="chain" id="PRO_5014856843" evidence="1">
    <location>
        <begin position="29"/>
        <end position="67"/>
    </location>
</feature>
<keyword evidence="1" id="KW-0732">Signal</keyword>